<dbReference type="Gene3D" id="1.10.10.10">
    <property type="entry name" value="Winged helix-like DNA-binding domain superfamily/Winged helix DNA-binding domain"/>
    <property type="match status" value="1"/>
</dbReference>
<evidence type="ECO:0000256" key="2">
    <source>
        <dbReference type="ARBA" id="ARBA00023015"/>
    </source>
</evidence>
<dbReference type="InterPro" id="IPR036388">
    <property type="entry name" value="WH-like_DNA-bd_sf"/>
</dbReference>
<dbReference type="CDD" id="cd05466">
    <property type="entry name" value="PBP2_LTTR_substrate"/>
    <property type="match status" value="1"/>
</dbReference>
<evidence type="ECO:0000259" key="5">
    <source>
        <dbReference type="PROSITE" id="PS50931"/>
    </source>
</evidence>
<keyword evidence="7" id="KW-1185">Reference proteome</keyword>
<dbReference type="InterPro" id="IPR000847">
    <property type="entry name" value="LysR_HTH_N"/>
</dbReference>
<dbReference type="AlphaFoldDB" id="A0A936Z0Q0"/>
<comment type="caution">
    <text evidence="6">The sequence shown here is derived from an EMBL/GenBank/DDBJ whole genome shotgun (WGS) entry which is preliminary data.</text>
</comment>
<protein>
    <submittedName>
        <fullName evidence="6">LysR family transcriptional regulator</fullName>
    </submittedName>
</protein>
<dbReference type="GO" id="GO:0003700">
    <property type="term" value="F:DNA-binding transcription factor activity"/>
    <property type="evidence" value="ECO:0007669"/>
    <property type="project" value="InterPro"/>
</dbReference>
<dbReference type="SUPFAM" id="SSF53850">
    <property type="entry name" value="Periplasmic binding protein-like II"/>
    <property type="match status" value="1"/>
</dbReference>
<keyword evidence="2" id="KW-0805">Transcription regulation</keyword>
<evidence type="ECO:0000313" key="7">
    <source>
        <dbReference type="Proteomes" id="UP000599109"/>
    </source>
</evidence>
<feature type="domain" description="HTH lysR-type" evidence="5">
    <location>
        <begin position="3"/>
        <end position="60"/>
    </location>
</feature>
<dbReference type="EMBL" id="JAEQNE010000004">
    <property type="protein sequence ID" value="MBL0392963.1"/>
    <property type="molecule type" value="Genomic_DNA"/>
</dbReference>
<accession>A0A936Z0Q0</accession>
<dbReference type="Pfam" id="PF03466">
    <property type="entry name" value="LysR_substrate"/>
    <property type="match status" value="1"/>
</dbReference>
<name>A0A936Z0Q0_9BURK</name>
<keyword evidence="3" id="KW-0238">DNA-binding</keyword>
<evidence type="ECO:0000313" key="6">
    <source>
        <dbReference type="EMBL" id="MBL0392963.1"/>
    </source>
</evidence>
<dbReference type="PROSITE" id="PS50931">
    <property type="entry name" value="HTH_LYSR"/>
    <property type="match status" value="1"/>
</dbReference>
<dbReference type="InterPro" id="IPR036390">
    <property type="entry name" value="WH_DNA-bd_sf"/>
</dbReference>
<dbReference type="Pfam" id="PF00126">
    <property type="entry name" value="HTH_1"/>
    <property type="match status" value="1"/>
</dbReference>
<dbReference type="RefSeq" id="WP_201675630.1">
    <property type="nucleotide sequence ID" value="NZ_JAEQNE010000004.1"/>
</dbReference>
<organism evidence="6 7">
    <name type="scientific">Ramlibacter monticola</name>
    <dbReference type="NCBI Taxonomy" id="1926872"/>
    <lineage>
        <taxon>Bacteria</taxon>
        <taxon>Pseudomonadati</taxon>
        <taxon>Pseudomonadota</taxon>
        <taxon>Betaproteobacteria</taxon>
        <taxon>Burkholderiales</taxon>
        <taxon>Comamonadaceae</taxon>
        <taxon>Ramlibacter</taxon>
    </lineage>
</organism>
<proteinExistence type="inferred from homology"/>
<dbReference type="SUPFAM" id="SSF46785">
    <property type="entry name" value="Winged helix' DNA-binding domain"/>
    <property type="match status" value="1"/>
</dbReference>
<dbReference type="PANTHER" id="PTHR30126">
    <property type="entry name" value="HTH-TYPE TRANSCRIPTIONAL REGULATOR"/>
    <property type="match status" value="1"/>
</dbReference>
<dbReference type="Gene3D" id="3.40.190.10">
    <property type="entry name" value="Periplasmic binding protein-like II"/>
    <property type="match status" value="2"/>
</dbReference>
<dbReference type="Proteomes" id="UP000599109">
    <property type="component" value="Unassembled WGS sequence"/>
</dbReference>
<dbReference type="FunFam" id="1.10.10.10:FF:000001">
    <property type="entry name" value="LysR family transcriptional regulator"/>
    <property type="match status" value="1"/>
</dbReference>
<dbReference type="InterPro" id="IPR005119">
    <property type="entry name" value="LysR_subst-bd"/>
</dbReference>
<evidence type="ECO:0000256" key="1">
    <source>
        <dbReference type="ARBA" id="ARBA00009437"/>
    </source>
</evidence>
<evidence type="ECO:0000256" key="4">
    <source>
        <dbReference type="ARBA" id="ARBA00023163"/>
    </source>
</evidence>
<keyword evidence="4" id="KW-0804">Transcription</keyword>
<sequence length="310" mass="34091">MRITLRQIEAFYWTAKLGSIHAAAGHLNFSQPAVSSRIKELESVLNVALFTRRNQRVQLTAEGRNAVPHAERLLNASQEFERLGRAGPALEGVLRLGSDESTAMVALSEILSRLKRRHPKLVVELSIDIGAVLKEKLRKREIDMALHTNAGAASHVIDELLGWVDFQWVASRELDIPAGDFTPELATQLPIVTNAPPSTLNALVQKWLRSGGFELEGMNSSNSLQLMLRLVRAGHAIAVLPMPVVREPVATGELRLLPARPAIPQVAYYASYVQNEAGGTPIVVDIAKEVLQAERFFVRVPEPVPVPRPV</sequence>
<gene>
    <name evidence="6" type="ORF">JJ685_17625</name>
</gene>
<evidence type="ECO:0000256" key="3">
    <source>
        <dbReference type="ARBA" id="ARBA00023125"/>
    </source>
</evidence>
<dbReference type="PRINTS" id="PR00039">
    <property type="entry name" value="HTHLYSR"/>
</dbReference>
<comment type="similarity">
    <text evidence="1">Belongs to the LysR transcriptional regulatory family.</text>
</comment>
<reference evidence="6 7" key="1">
    <citation type="journal article" date="2017" name="Int. J. Syst. Evol. Microbiol.">
        <title>Ramlibacter monticola sp. nov., isolated from forest soil.</title>
        <authorList>
            <person name="Chaudhary D.K."/>
            <person name="Kim J."/>
        </authorList>
    </citation>
    <scope>NUCLEOTIDE SEQUENCE [LARGE SCALE GENOMIC DNA]</scope>
    <source>
        <strain evidence="6 7">KACC 19175</strain>
    </source>
</reference>
<dbReference type="GO" id="GO:0000976">
    <property type="term" value="F:transcription cis-regulatory region binding"/>
    <property type="evidence" value="ECO:0007669"/>
    <property type="project" value="TreeGrafter"/>
</dbReference>
<dbReference type="PANTHER" id="PTHR30126:SF77">
    <property type="entry name" value="TRANSCRIPTIONAL REGULATORY PROTEIN"/>
    <property type="match status" value="1"/>
</dbReference>